<dbReference type="Pfam" id="PF12822">
    <property type="entry name" value="ECF_trnsprt"/>
    <property type="match status" value="1"/>
</dbReference>
<dbReference type="Proteomes" id="UP000721415">
    <property type="component" value="Unassembled WGS sequence"/>
</dbReference>
<evidence type="ECO:0000313" key="3">
    <source>
        <dbReference type="Proteomes" id="UP000721415"/>
    </source>
</evidence>
<feature type="transmembrane region" description="Helical" evidence="1">
    <location>
        <begin position="6"/>
        <end position="24"/>
    </location>
</feature>
<evidence type="ECO:0000256" key="1">
    <source>
        <dbReference type="SAM" id="Phobius"/>
    </source>
</evidence>
<feature type="transmembrane region" description="Helical" evidence="1">
    <location>
        <begin position="63"/>
        <end position="85"/>
    </location>
</feature>
<keyword evidence="3" id="KW-1185">Reference proteome</keyword>
<keyword evidence="1" id="KW-0812">Transmembrane</keyword>
<feature type="transmembrane region" description="Helical" evidence="1">
    <location>
        <begin position="129"/>
        <end position="150"/>
    </location>
</feature>
<reference evidence="2 3" key="1">
    <citation type="submission" date="2020-07" db="EMBL/GenBank/DDBJ databases">
        <title>Facklamia lactis sp. nov., isolated from raw milk.</title>
        <authorList>
            <person name="Doll E.V."/>
            <person name="Huptas C."/>
            <person name="Staib L."/>
            <person name="Wenning M."/>
            <person name="Scherer S."/>
        </authorList>
    </citation>
    <scope>NUCLEOTIDE SEQUENCE [LARGE SCALE GENOMIC DNA]</scope>
    <source>
        <strain evidence="2 3">DSM 111018</strain>
    </source>
</reference>
<proteinExistence type="predicted"/>
<name>A0ABS0LPI3_9LACT</name>
<feature type="transmembrane region" description="Helical" evidence="1">
    <location>
        <begin position="36"/>
        <end position="57"/>
    </location>
</feature>
<feature type="transmembrane region" description="Helical" evidence="1">
    <location>
        <begin position="97"/>
        <end position="123"/>
    </location>
</feature>
<dbReference type="RefSeq" id="WP_197114760.1">
    <property type="nucleotide sequence ID" value="NZ_JACBXQ010000002.1"/>
</dbReference>
<gene>
    <name evidence="2" type="ORF">HZY91_03295</name>
</gene>
<dbReference type="EMBL" id="JACBXQ010000002">
    <property type="protein sequence ID" value="MBG9985917.1"/>
    <property type="molecule type" value="Genomic_DNA"/>
</dbReference>
<dbReference type="Gene3D" id="1.10.1760.20">
    <property type="match status" value="1"/>
</dbReference>
<comment type="caution">
    <text evidence="2">The sequence shown here is derived from an EMBL/GenBank/DDBJ whole genome shotgun (WGS) entry which is preliminary data.</text>
</comment>
<dbReference type="InterPro" id="IPR024529">
    <property type="entry name" value="ECF_trnsprt_substrate-spec"/>
</dbReference>
<evidence type="ECO:0000313" key="2">
    <source>
        <dbReference type="EMBL" id="MBG9985917.1"/>
    </source>
</evidence>
<keyword evidence="1" id="KW-0472">Membrane</keyword>
<organism evidence="2 3">
    <name type="scientific">Facklamia lactis</name>
    <dbReference type="NCBI Taxonomy" id="2749967"/>
    <lineage>
        <taxon>Bacteria</taxon>
        <taxon>Bacillati</taxon>
        <taxon>Bacillota</taxon>
        <taxon>Bacilli</taxon>
        <taxon>Lactobacillales</taxon>
        <taxon>Aerococcaceae</taxon>
        <taxon>Facklamia</taxon>
    </lineage>
</organism>
<accession>A0ABS0LPI3</accession>
<protein>
    <submittedName>
        <fullName evidence="2">ECF transporter S component</fullName>
    </submittedName>
</protein>
<keyword evidence="1" id="KW-1133">Transmembrane helix</keyword>
<sequence>MKTKKLTTMALLLTLSIIGANIKFLSSIALDSAPAFLASMLMSPIAGFWVGSLGHFATALTSGFPMGGIAHIVIMFNMGITMYLFGKCYHMEQFTQVIRTLLAVAIGLLINVGLSLLCMIPIIGWGVVVTLFVPLTVASLANIFLAILMYQFMGKMRR</sequence>